<evidence type="ECO:0000256" key="3">
    <source>
        <dbReference type="ARBA" id="ARBA00008663"/>
    </source>
</evidence>
<evidence type="ECO:0000256" key="1">
    <source>
        <dbReference type="ARBA" id="ARBA00001958"/>
    </source>
</evidence>
<dbReference type="InterPro" id="IPR001697">
    <property type="entry name" value="Pyr_Knase"/>
</dbReference>
<dbReference type="SUPFAM" id="SSF50800">
    <property type="entry name" value="PK beta-barrel domain-like"/>
    <property type="match status" value="2"/>
</dbReference>
<gene>
    <name evidence="16" type="ORF">ABMA28_001084</name>
</gene>
<dbReference type="SUPFAM" id="SSF51621">
    <property type="entry name" value="Phosphoenolpyruvate/pyruvate domain"/>
    <property type="match status" value="2"/>
</dbReference>
<proteinExistence type="inferred from homology"/>
<dbReference type="AlphaFoldDB" id="A0ABD0T4S5"/>
<dbReference type="Gene3D" id="2.40.33.10">
    <property type="entry name" value="PK beta-barrel domain-like"/>
    <property type="match status" value="2"/>
</dbReference>
<evidence type="ECO:0000256" key="7">
    <source>
        <dbReference type="ARBA" id="ARBA00022741"/>
    </source>
</evidence>
<evidence type="ECO:0000256" key="12">
    <source>
        <dbReference type="ARBA" id="ARBA00023317"/>
    </source>
</evidence>
<evidence type="ECO:0000256" key="13">
    <source>
        <dbReference type="RuleBase" id="RU000504"/>
    </source>
</evidence>
<evidence type="ECO:0000313" key="17">
    <source>
        <dbReference type="Proteomes" id="UP001549921"/>
    </source>
</evidence>
<evidence type="ECO:0000256" key="4">
    <source>
        <dbReference type="ARBA" id="ARBA00012142"/>
    </source>
</evidence>
<keyword evidence="8 13" id="KW-0418">Kinase</keyword>
<feature type="domain" description="Pyruvate kinase C-terminal" evidence="15">
    <location>
        <begin position="398"/>
        <end position="500"/>
    </location>
</feature>
<keyword evidence="5 13" id="KW-0808">Transferase</keyword>
<feature type="domain" description="Pyruvate kinase barrel" evidence="14">
    <location>
        <begin position="574"/>
        <end position="896"/>
    </location>
</feature>
<dbReference type="InterPro" id="IPR015806">
    <property type="entry name" value="Pyrv_Knase_insert_dom_sf"/>
</dbReference>
<evidence type="ECO:0000256" key="9">
    <source>
        <dbReference type="ARBA" id="ARBA00022840"/>
    </source>
</evidence>
<dbReference type="SUPFAM" id="SSF52935">
    <property type="entry name" value="PK C-terminal domain-like"/>
    <property type="match status" value="2"/>
</dbReference>
<evidence type="ECO:0000259" key="14">
    <source>
        <dbReference type="Pfam" id="PF00224"/>
    </source>
</evidence>
<dbReference type="Gene3D" id="3.20.20.60">
    <property type="entry name" value="Phosphoenolpyruvate-binding domains"/>
    <property type="match status" value="2"/>
</dbReference>
<keyword evidence="6" id="KW-0479">Metal-binding</keyword>
<evidence type="ECO:0000256" key="10">
    <source>
        <dbReference type="ARBA" id="ARBA00022842"/>
    </source>
</evidence>
<dbReference type="GO" id="GO:0016301">
    <property type="term" value="F:kinase activity"/>
    <property type="evidence" value="ECO:0007669"/>
    <property type="project" value="UniProtKB-KW"/>
</dbReference>
<dbReference type="PRINTS" id="PR01050">
    <property type="entry name" value="PYRUVTKNASE"/>
</dbReference>
<dbReference type="InterPro" id="IPR015795">
    <property type="entry name" value="Pyrv_Knase_C"/>
</dbReference>
<dbReference type="Pfam" id="PF00224">
    <property type="entry name" value="PK"/>
    <property type="match status" value="2"/>
</dbReference>
<accession>A0ABD0T4S5</accession>
<keyword evidence="10 13" id="KW-0460">Magnesium</keyword>
<dbReference type="InterPro" id="IPR015813">
    <property type="entry name" value="Pyrv/PenolPyrv_kinase-like_dom"/>
</dbReference>
<comment type="similarity">
    <text evidence="3 13">Belongs to the pyruvate kinase family.</text>
</comment>
<evidence type="ECO:0000259" key="15">
    <source>
        <dbReference type="Pfam" id="PF02887"/>
    </source>
</evidence>
<dbReference type="InterPro" id="IPR015793">
    <property type="entry name" value="Pyrv_Knase_brl"/>
</dbReference>
<dbReference type="InterPro" id="IPR011037">
    <property type="entry name" value="Pyrv_Knase-like_insert_dom_sf"/>
</dbReference>
<keyword evidence="9" id="KW-0067">ATP-binding</keyword>
<dbReference type="GO" id="GO:0005524">
    <property type="term" value="F:ATP binding"/>
    <property type="evidence" value="ECO:0007669"/>
    <property type="project" value="UniProtKB-KW"/>
</dbReference>
<comment type="cofactor">
    <cofactor evidence="1">
        <name>K(+)</name>
        <dbReference type="ChEBI" id="CHEBI:29103"/>
    </cofactor>
</comment>
<sequence>MALLQESTELEDHDRILKKDFDDIENHFRLTPYIVTFCEGTISEIDIRNFLEAGLQIVRFKITHIPRKDKMALLATLKKAISWCCRKYEASTWPVAIFIDLPNACIRTGYIKEEFKHQRIYLEEGKIVEITCEIKYWNQCDDKKIFIDDPYTLEKIKPNTEISIDFGGIVMVCTEVISNLSIKCKVIYGGYLKHGQFVCLRGVKLLKPALGKLDYHLLEFVKEYKLDVVSVYSIRTAKTLVKVREFFAGSKHVPMVMSTICEQEGLDNLDEIIALSDGIILAREFLAQSLLDDQKLITIQLYVSAKCRQLGKPFYLSGNILDESLKWGTVTCREINDLTNAVLQGAGLVLKSYGDASHLLTTMKLINSVCKSIETVSTHDHFWRLCMELKPPVTAADAAVLACAMTARQSQSSVVVVLTVTGRTAMHLAHVGPEAVILSVSASPRVARRLQLYRGIIPIIYDRKPLKDWYADMNARIQFAVSYGLKHDLLKYQQTYVILRKATPTSAFCDQISIWEVVDEESKKRIMCPESTLTPNKNEFRYTIAMAHKADVIKFDDVDFSKKSILHLTSYKQRRSPIIATLSDANITPVDIQKMMEAGMNVARFKMSHTTRGEKQKILGKVDKAALALSKKHGLTDWPIATCVDLKTCIVKTGLLKEDVNFIPIKEGNHILLTCNLADYDSCTEEKVFVDNAHLPTEAEIGMEISIKQEELILHCTEIVNNKTIKCIVSKGGNLTNMDYVSMRGIKRQRPVLAKRDYQIIKFAIENQVDIIIINYVREAGTLNKIKRFIGRKVKRPILISGICTQEGLDNIDGIAKESDAILLCREFLPFELEPSKRYKLSQIQKWLGAKCQSHGKPYYISGGVLNSSLRKGEYSDSEVSDVTNALLDGANGFVLKDCNDLENYIDTIKSLNELCCTVEPYTNSKTNFWRVIDEMKLPLNAAEACVMSCAAVANQIQARVIVIPTVTGITAKALMRMKPACLVITVSSKPTITRLLHTFRCIVPLMYKVASKGAWYLDLEARVHFAIEYAVHKGWLTYGDPYVTLQRASEDSSFCDMVRMWTVTFDVKPLVECSNGVEEKEEEKDD</sequence>
<dbReference type="Proteomes" id="UP001549921">
    <property type="component" value="Unassembled WGS sequence"/>
</dbReference>
<reference evidence="16 17" key="1">
    <citation type="submission" date="2024-06" db="EMBL/GenBank/DDBJ databases">
        <title>A chromosome-level genome assembly of beet webworm, Loxostege sticticalis.</title>
        <authorList>
            <person name="Zhang Y."/>
        </authorList>
    </citation>
    <scope>NUCLEOTIDE SEQUENCE [LARGE SCALE GENOMIC DNA]</scope>
    <source>
        <strain evidence="16">AQ028</strain>
        <tissue evidence="16">Male pupae</tissue>
    </source>
</reference>
<feature type="domain" description="Pyruvate kinase barrel" evidence="14">
    <location>
        <begin position="34"/>
        <end position="352"/>
    </location>
</feature>
<keyword evidence="11 13" id="KW-0324">Glycolysis</keyword>
<dbReference type="PANTHER" id="PTHR11817">
    <property type="entry name" value="PYRUVATE KINASE"/>
    <property type="match status" value="1"/>
</dbReference>
<protein>
    <recommendedName>
        <fullName evidence="4 13">Pyruvate kinase</fullName>
        <ecNumber evidence="4 13">2.7.1.40</ecNumber>
    </recommendedName>
</protein>
<evidence type="ECO:0000256" key="11">
    <source>
        <dbReference type="ARBA" id="ARBA00023152"/>
    </source>
</evidence>
<evidence type="ECO:0000313" key="16">
    <source>
        <dbReference type="EMBL" id="KAL0832949.1"/>
    </source>
</evidence>
<keyword evidence="7" id="KW-0547">Nucleotide-binding</keyword>
<name>A0ABD0T4S5_LOXSC</name>
<dbReference type="EMBL" id="JBEDNZ010000010">
    <property type="protein sequence ID" value="KAL0832949.1"/>
    <property type="molecule type" value="Genomic_DNA"/>
</dbReference>
<dbReference type="GO" id="GO:0046872">
    <property type="term" value="F:metal ion binding"/>
    <property type="evidence" value="ECO:0007669"/>
    <property type="project" value="UniProtKB-KW"/>
</dbReference>
<comment type="caution">
    <text evidence="16">The sequence shown here is derived from an EMBL/GenBank/DDBJ whole genome shotgun (WGS) entry which is preliminary data.</text>
</comment>
<evidence type="ECO:0000256" key="5">
    <source>
        <dbReference type="ARBA" id="ARBA00022679"/>
    </source>
</evidence>
<organism evidence="16 17">
    <name type="scientific">Loxostege sticticalis</name>
    <name type="common">Beet webworm moth</name>
    <dbReference type="NCBI Taxonomy" id="481309"/>
    <lineage>
        <taxon>Eukaryota</taxon>
        <taxon>Metazoa</taxon>
        <taxon>Ecdysozoa</taxon>
        <taxon>Arthropoda</taxon>
        <taxon>Hexapoda</taxon>
        <taxon>Insecta</taxon>
        <taxon>Pterygota</taxon>
        <taxon>Neoptera</taxon>
        <taxon>Endopterygota</taxon>
        <taxon>Lepidoptera</taxon>
        <taxon>Glossata</taxon>
        <taxon>Ditrysia</taxon>
        <taxon>Pyraloidea</taxon>
        <taxon>Crambidae</taxon>
        <taxon>Pyraustinae</taxon>
        <taxon>Loxostege</taxon>
    </lineage>
</organism>
<dbReference type="GO" id="GO:0004743">
    <property type="term" value="F:pyruvate kinase activity"/>
    <property type="evidence" value="ECO:0007669"/>
    <property type="project" value="UniProtKB-EC"/>
</dbReference>
<keyword evidence="12" id="KW-0670">Pyruvate</keyword>
<dbReference type="Pfam" id="PF02887">
    <property type="entry name" value="PK_C"/>
    <property type="match status" value="2"/>
</dbReference>
<evidence type="ECO:0000256" key="2">
    <source>
        <dbReference type="ARBA" id="ARBA00004997"/>
    </source>
</evidence>
<dbReference type="InterPro" id="IPR040442">
    <property type="entry name" value="Pyrv_kinase-like_dom_sf"/>
</dbReference>
<evidence type="ECO:0000256" key="8">
    <source>
        <dbReference type="ARBA" id="ARBA00022777"/>
    </source>
</evidence>
<comment type="pathway">
    <text evidence="2 13">Carbohydrate degradation; glycolysis; pyruvate from D-glyceraldehyde 3-phosphate: step 5/5.</text>
</comment>
<evidence type="ECO:0000256" key="6">
    <source>
        <dbReference type="ARBA" id="ARBA00022723"/>
    </source>
</evidence>
<dbReference type="InterPro" id="IPR036918">
    <property type="entry name" value="Pyrv_Knase_C_sf"/>
</dbReference>
<comment type="catalytic activity">
    <reaction evidence="13">
        <text>pyruvate + ATP = phosphoenolpyruvate + ADP + H(+)</text>
        <dbReference type="Rhea" id="RHEA:18157"/>
        <dbReference type="ChEBI" id="CHEBI:15361"/>
        <dbReference type="ChEBI" id="CHEBI:15378"/>
        <dbReference type="ChEBI" id="CHEBI:30616"/>
        <dbReference type="ChEBI" id="CHEBI:58702"/>
        <dbReference type="ChEBI" id="CHEBI:456216"/>
        <dbReference type="EC" id="2.7.1.40"/>
    </reaction>
</comment>
<feature type="domain" description="Pyruvate kinase C-terminal" evidence="15">
    <location>
        <begin position="944"/>
        <end position="1057"/>
    </location>
</feature>
<dbReference type="EC" id="2.7.1.40" evidence="4 13"/>
<dbReference type="Gene3D" id="3.40.1380.20">
    <property type="entry name" value="Pyruvate kinase, C-terminal domain"/>
    <property type="match status" value="2"/>
</dbReference>